<feature type="region of interest" description="Disordered" evidence="1">
    <location>
        <begin position="94"/>
        <end position="116"/>
    </location>
</feature>
<reference evidence="2 3" key="1">
    <citation type="submission" date="2020-05" db="EMBL/GenBank/DDBJ databases">
        <authorList>
            <person name="Whitworth D."/>
        </authorList>
    </citation>
    <scope>NUCLEOTIDE SEQUENCE [LARGE SCALE GENOMIC DNA]</scope>
    <source>
        <strain evidence="2 3">CA046A</strain>
    </source>
</reference>
<dbReference type="Gene3D" id="2.60.120.430">
    <property type="entry name" value="Galactose-binding lectin"/>
    <property type="match status" value="1"/>
</dbReference>
<sequence>MKPNSTLYIDSSSEGNTNYPLHEEGARIGMLIGKIGEEGEPFAIGDFRRIDHRNIPSDVSLFLRMNDNDDGLSDNSGSLDVEFSIGSGDTSRDHLVVPGYRGRSTGHKMAKGQESY</sequence>
<dbReference type="EMBL" id="JABFJW010000067">
    <property type="protein sequence ID" value="NOK09601.1"/>
    <property type="molecule type" value="Genomic_DNA"/>
</dbReference>
<evidence type="ECO:0000313" key="2">
    <source>
        <dbReference type="EMBL" id="NOK09601.1"/>
    </source>
</evidence>
<organism evidence="2 3">
    <name type="scientific">Corallococcus exercitus</name>
    <dbReference type="NCBI Taxonomy" id="2316736"/>
    <lineage>
        <taxon>Bacteria</taxon>
        <taxon>Pseudomonadati</taxon>
        <taxon>Myxococcota</taxon>
        <taxon>Myxococcia</taxon>
        <taxon>Myxococcales</taxon>
        <taxon>Cystobacterineae</taxon>
        <taxon>Myxococcaceae</taxon>
        <taxon>Corallococcus</taxon>
    </lineage>
</organism>
<feature type="region of interest" description="Disordered" evidence="1">
    <location>
        <begin position="1"/>
        <end position="20"/>
    </location>
</feature>
<dbReference type="RefSeq" id="WP_171413781.1">
    <property type="nucleotide sequence ID" value="NZ_JABFJW010000067.1"/>
</dbReference>
<dbReference type="AlphaFoldDB" id="A0A7Y4JR14"/>
<evidence type="ECO:0000256" key="1">
    <source>
        <dbReference type="SAM" id="MobiDB-lite"/>
    </source>
</evidence>
<gene>
    <name evidence="2" type="ORF">HNS30_11240</name>
</gene>
<accession>A0A7Y4JR14</accession>
<proteinExistence type="predicted"/>
<evidence type="ECO:0000313" key="3">
    <source>
        <dbReference type="Proteomes" id="UP000528460"/>
    </source>
</evidence>
<dbReference type="Proteomes" id="UP000528460">
    <property type="component" value="Unassembled WGS sequence"/>
</dbReference>
<protein>
    <submittedName>
        <fullName evidence="2">Uncharacterized protein</fullName>
    </submittedName>
</protein>
<name>A0A7Y4JR14_9BACT</name>
<comment type="caution">
    <text evidence="2">The sequence shown here is derived from an EMBL/GenBank/DDBJ whole genome shotgun (WGS) entry which is preliminary data.</text>
</comment>
<feature type="compositionally biased region" description="Polar residues" evidence="1">
    <location>
        <begin position="1"/>
        <end position="19"/>
    </location>
</feature>